<sequence length="125" mass="14677">MFPPVVVFLRGLIIATAHFMYYSLGDLFWIFLLAAAAWYFWAGMAAKDRVRRIVKDHCAKTGVQLLDDTVMLNRTRLKRDRRGQIRLRRQYEFEFTSTGERRYSGIAVLHGQRITQIQLAPFHLD</sequence>
<keyword evidence="1" id="KW-1133">Transmembrane helix</keyword>
<feature type="transmembrane region" description="Helical" evidence="1">
    <location>
        <begin position="20"/>
        <end position="42"/>
    </location>
</feature>
<reference evidence="2 3" key="1">
    <citation type="submission" date="2020-12" db="EMBL/GenBank/DDBJ databases">
        <title>Oil enriched cultivation method for isolating marine PHA-producing bacteria.</title>
        <authorList>
            <person name="Zheng W."/>
            <person name="Yu S."/>
            <person name="Huang Y."/>
        </authorList>
    </citation>
    <scope>NUCLEOTIDE SEQUENCE [LARGE SCALE GENOMIC DNA]</scope>
    <source>
        <strain evidence="2 3">SN0-2</strain>
    </source>
</reference>
<gene>
    <name evidence="2" type="ORF">JF535_09465</name>
</gene>
<dbReference type="Proteomes" id="UP000664293">
    <property type="component" value="Unassembled WGS sequence"/>
</dbReference>
<evidence type="ECO:0000256" key="1">
    <source>
        <dbReference type="SAM" id="Phobius"/>
    </source>
</evidence>
<evidence type="ECO:0000313" key="3">
    <source>
        <dbReference type="Proteomes" id="UP000664293"/>
    </source>
</evidence>
<keyword evidence="1" id="KW-0472">Membrane</keyword>
<accession>A0ABS3E6Y0</accession>
<comment type="caution">
    <text evidence="2">The sequence shown here is derived from an EMBL/GenBank/DDBJ whole genome shotgun (WGS) entry which is preliminary data.</text>
</comment>
<protein>
    <submittedName>
        <fullName evidence="2">DUF3301 domain-containing protein</fullName>
    </submittedName>
</protein>
<dbReference type="Pfam" id="PF11743">
    <property type="entry name" value="DUF3301"/>
    <property type="match status" value="1"/>
</dbReference>
<dbReference type="InterPro" id="IPR021732">
    <property type="entry name" value="DUF3301"/>
</dbReference>
<proteinExistence type="predicted"/>
<keyword evidence="3" id="KW-1185">Reference proteome</keyword>
<dbReference type="EMBL" id="JAEKJR010000002">
    <property type="protein sequence ID" value="MBN8431076.1"/>
    <property type="molecule type" value="Genomic_DNA"/>
</dbReference>
<name>A0ABS3E6Y0_9GAMM</name>
<evidence type="ECO:0000313" key="2">
    <source>
        <dbReference type="EMBL" id="MBN8431076.1"/>
    </source>
</evidence>
<organism evidence="2 3">
    <name type="scientific">Microbulbifer salipaludis</name>
    <dbReference type="NCBI Taxonomy" id="187980"/>
    <lineage>
        <taxon>Bacteria</taxon>
        <taxon>Pseudomonadati</taxon>
        <taxon>Pseudomonadota</taxon>
        <taxon>Gammaproteobacteria</taxon>
        <taxon>Cellvibrionales</taxon>
        <taxon>Microbulbiferaceae</taxon>
        <taxon>Microbulbifer</taxon>
    </lineage>
</organism>
<keyword evidence="1" id="KW-0812">Transmembrane</keyword>